<protein>
    <recommendedName>
        <fullName evidence="1">PB1-like domain-containing protein</fullName>
    </recommendedName>
</protein>
<dbReference type="Proteomes" id="UP001454036">
    <property type="component" value="Unassembled WGS sequence"/>
</dbReference>
<gene>
    <name evidence="2" type="ORF">LIER_40857</name>
</gene>
<dbReference type="Pfam" id="PF26130">
    <property type="entry name" value="PB1-like"/>
    <property type="match status" value="1"/>
</dbReference>
<dbReference type="AlphaFoldDB" id="A0AAV3R4R7"/>
<evidence type="ECO:0000313" key="3">
    <source>
        <dbReference type="Proteomes" id="UP001454036"/>
    </source>
</evidence>
<feature type="domain" description="PB1-like" evidence="1">
    <location>
        <begin position="26"/>
        <end position="124"/>
    </location>
</feature>
<name>A0AAV3R4R7_LITER</name>
<proteinExistence type="predicted"/>
<evidence type="ECO:0000313" key="2">
    <source>
        <dbReference type="EMBL" id="GAA0169967.1"/>
    </source>
</evidence>
<dbReference type="EMBL" id="BAABME010024322">
    <property type="protein sequence ID" value="GAA0169967.1"/>
    <property type="molecule type" value="Genomic_DNA"/>
</dbReference>
<sequence>MEGQVRANDSPFDDETLRIAYEKRKNYFSVRIHYGGKLVANPNFSYEVGEVELFDYCDADTFEVGSVDAWAFKVGIRYGDFAACVYKHPEIEGFNGVFPLKSAKNVMQFVSLTEKHKFIDIYFVKVDNIDLLLDMEDENENIKLSDWCTEFLKAKADERAKLSAEMAKLSAERASIGVVESN</sequence>
<dbReference type="InterPro" id="IPR058594">
    <property type="entry name" value="PB1-like_dom_pln"/>
</dbReference>
<organism evidence="2 3">
    <name type="scientific">Lithospermum erythrorhizon</name>
    <name type="common">Purple gromwell</name>
    <name type="synonym">Lithospermum officinale var. erythrorhizon</name>
    <dbReference type="NCBI Taxonomy" id="34254"/>
    <lineage>
        <taxon>Eukaryota</taxon>
        <taxon>Viridiplantae</taxon>
        <taxon>Streptophyta</taxon>
        <taxon>Embryophyta</taxon>
        <taxon>Tracheophyta</taxon>
        <taxon>Spermatophyta</taxon>
        <taxon>Magnoliopsida</taxon>
        <taxon>eudicotyledons</taxon>
        <taxon>Gunneridae</taxon>
        <taxon>Pentapetalae</taxon>
        <taxon>asterids</taxon>
        <taxon>lamiids</taxon>
        <taxon>Boraginales</taxon>
        <taxon>Boraginaceae</taxon>
        <taxon>Boraginoideae</taxon>
        <taxon>Lithospermeae</taxon>
        <taxon>Lithospermum</taxon>
    </lineage>
</organism>
<reference evidence="2 3" key="1">
    <citation type="submission" date="2024-01" db="EMBL/GenBank/DDBJ databases">
        <title>The complete chloroplast genome sequence of Lithospermum erythrorhizon: insights into the phylogenetic relationship among Boraginaceae species and the maternal lineages of purple gromwells.</title>
        <authorList>
            <person name="Okada T."/>
            <person name="Watanabe K."/>
        </authorList>
    </citation>
    <scope>NUCLEOTIDE SEQUENCE [LARGE SCALE GENOMIC DNA]</scope>
</reference>
<keyword evidence="3" id="KW-1185">Reference proteome</keyword>
<accession>A0AAV3R4R7</accession>
<comment type="caution">
    <text evidence="2">The sequence shown here is derived from an EMBL/GenBank/DDBJ whole genome shotgun (WGS) entry which is preliminary data.</text>
</comment>
<evidence type="ECO:0000259" key="1">
    <source>
        <dbReference type="Pfam" id="PF26130"/>
    </source>
</evidence>